<evidence type="ECO:0000313" key="3">
    <source>
        <dbReference type="Proteomes" id="UP000215305"/>
    </source>
</evidence>
<dbReference type="GeneID" id="38128229"/>
<gene>
    <name evidence="2" type="ORF">CDV56_106255</name>
</gene>
<dbReference type="RefSeq" id="XP_026613778.1">
    <property type="nucleotide sequence ID" value="XM_026759874.1"/>
</dbReference>
<organism evidence="2 3">
    <name type="scientific">Aspergillus thermomutatus</name>
    <name type="common">Neosartorya pseudofischeri</name>
    <dbReference type="NCBI Taxonomy" id="41047"/>
    <lineage>
        <taxon>Eukaryota</taxon>
        <taxon>Fungi</taxon>
        <taxon>Dikarya</taxon>
        <taxon>Ascomycota</taxon>
        <taxon>Pezizomycotina</taxon>
        <taxon>Eurotiomycetes</taxon>
        <taxon>Eurotiomycetidae</taxon>
        <taxon>Eurotiales</taxon>
        <taxon>Aspergillaceae</taxon>
        <taxon>Aspergillus</taxon>
        <taxon>Aspergillus subgen. Fumigati</taxon>
    </lineage>
</organism>
<proteinExistence type="predicted"/>
<dbReference type="VEuPathDB" id="FungiDB:CDV56_106255"/>
<reference evidence="2" key="1">
    <citation type="submission" date="2018-08" db="EMBL/GenBank/DDBJ databases">
        <title>Draft genome sequence of azole-resistant Aspergillus thermomutatus (Neosartorya pseudofischeri) strain HMR AF 39, isolated from a human nasal aspirate.</title>
        <authorList>
            <person name="Parent-Michaud M."/>
            <person name="Dufresne P.J."/>
            <person name="Fournier E."/>
            <person name="Martineau C."/>
            <person name="Moreira S."/>
            <person name="Perkins V."/>
            <person name="De Repentigny L."/>
            <person name="Dufresne S.F."/>
        </authorList>
    </citation>
    <scope>NUCLEOTIDE SEQUENCE [LARGE SCALE GENOMIC DNA]</scope>
    <source>
        <strain evidence="2">HMR AF 39</strain>
    </source>
</reference>
<dbReference type="OrthoDB" id="4424523at2759"/>
<dbReference type="AlphaFoldDB" id="A0A397GSA2"/>
<name>A0A397GSA2_ASPTH</name>
<comment type="caution">
    <text evidence="2">The sequence shown here is derived from an EMBL/GenBank/DDBJ whole genome shotgun (WGS) entry which is preliminary data.</text>
</comment>
<dbReference type="EMBL" id="NKHU02000118">
    <property type="protein sequence ID" value="RHZ53921.1"/>
    <property type="molecule type" value="Genomic_DNA"/>
</dbReference>
<evidence type="ECO:0000256" key="1">
    <source>
        <dbReference type="SAM" id="MobiDB-lite"/>
    </source>
</evidence>
<feature type="region of interest" description="Disordered" evidence="1">
    <location>
        <begin position="1"/>
        <end position="23"/>
    </location>
</feature>
<keyword evidence="3" id="KW-1185">Reference proteome</keyword>
<feature type="compositionally biased region" description="Acidic residues" evidence="1">
    <location>
        <begin position="1"/>
        <end position="11"/>
    </location>
</feature>
<evidence type="ECO:0000313" key="2">
    <source>
        <dbReference type="EMBL" id="RHZ53921.1"/>
    </source>
</evidence>
<accession>A0A397GSA2</accession>
<dbReference type="STRING" id="41047.A0A397GSA2"/>
<sequence length="265" mass="29802">MTSQLDDESYEDCPPQTQSSQTSFGVGPGATVYGWPSKGGLYVFEACIAIELDFLQLDRFNTTLRSQDPAEEDAHCANMHLLKSFAPTVLENQLLFDGASTSVVRGHFKQWVVTACQQEEGIPPKRLEYAQSGRYRFCLMVNEEALQSVLNAPPVERVNGTDFVILVNGMWVPEMMDEAEIALYDDCPSLSDDYDPVEGCTLHDVGWMKVFYDGAEIDGWADLCDVQDWQLHYYRPPDIGFRLCGWLVATVRSSPRLGRTKDVFT</sequence>
<protein>
    <submittedName>
        <fullName evidence="2">Uncharacterized protein</fullName>
    </submittedName>
</protein>
<dbReference type="Proteomes" id="UP000215305">
    <property type="component" value="Unassembled WGS sequence"/>
</dbReference>